<sequence>MRSKISRMERQEQILLSLERFNFLTRSHIQRLHRLGGDRNAQKVLRQMEAYLHSFREGYDTVYYLNKSGREMIGAKKQVKRTLQTTHNLMRVDFFFHMGCPPHWFNERKVEIGGKVCVIPDALFFKDKQYNFLEVDNRQTMAENKAKVHKYRKMFESGVFQNDKNFGYFPTLHIVTVNKSRMKRFREICDGLPFQVYLIDEIK</sequence>
<dbReference type="InterPro" id="IPR025855">
    <property type="entry name" value="Replic_Relax"/>
</dbReference>
<name>A0A0D1WNR8_ANEMI</name>
<proteinExistence type="predicted"/>
<gene>
    <name evidence="1" type="ORF">AF333_28665</name>
</gene>
<dbReference type="EMBL" id="LGUG01000012">
    <property type="protein sequence ID" value="KON90464.1"/>
    <property type="molecule type" value="Genomic_DNA"/>
</dbReference>
<keyword evidence="2" id="KW-1185">Reference proteome</keyword>
<organism evidence="1 2">
    <name type="scientific">Aneurinibacillus migulanus</name>
    <name type="common">Bacillus migulanus</name>
    <dbReference type="NCBI Taxonomy" id="47500"/>
    <lineage>
        <taxon>Bacteria</taxon>
        <taxon>Bacillati</taxon>
        <taxon>Bacillota</taxon>
        <taxon>Bacilli</taxon>
        <taxon>Bacillales</taxon>
        <taxon>Paenibacillaceae</taxon>
        <taxon>Aneurinibacillus group</taxon>
        <taxon>Aneurinibacillus</taxon>
    </lineage>
</organism>
<evidence type="ECO:0008006" key="3">
    <source>
        <dbReference type="Google" id="ProtNLM"/>
    </source>
</evidence>
<dbReference type="Proteomes" id="UP000037269">
    <property type="component" value="Unassembled WGS sequence"/>
</dbReference>
<dbReference type="AlphaFoldDB" id="A0A0D1WNR8"/>
<comment type="caution">
    <text evidence="1">The sequence shown here is derived from an EMBL/GenBank/DDBJ whole genome shotgun (WGS) entry which is preliminary data.</text>
</comment>
<reference evidence="1 2" key="1">
    <citation type="submission" date="2015-07" db="EMBL/GenBank/DDBJ databases">
        <title>Fjat-14205 dsm 2895.</title>
        <authorList>
            <person name="Liu B."/>
            <person name="Wang J."/>
            <person name="Zhu Y."/>
            <person name="Liu G."/>
            <person name="Chen Q."/>
            <person name="Chen Z."/>
            <person name="Lan J."/>
            <person name="Che J."/>
            <person name="Ge C."/>
            <person name="Shi H."/>
            <person name="Pan Z."/>
            <person name="Liu X."/>
        </authorList>
    </citation>
    <scope>NUCLEOTIDE SEQUENCE [LARGE SCALE GENOMIC DNA]</scope>
    <source>
        <strain evidence="1 2">DSM 2895</strain>
    </source>
</reference>
<evidence type="ECO:0000313" key="2">
    <source>
        <dbReference type="Proteomes" id="UP000037269"/>
    </source>
</evidence>
<dbReference type="RefSeq" id="WP_043063286.1">
    <property type="nucleotide sequence ID" value="NZ_CCMI01000003.1"/>
</dbReference>
<dbReference type="PATRIC" id="fig|47500.8.peg.5251"/>
<accession>A0A0D1WNR8</accession>
<protein>
    <recommendedName>
        <fullName evidence="3">Replication-relaxation</fullName>
    </recommendedName>
</protein>
<evidence type="ECO:0000313" key="1">
    <source>
        <dbReference type="EMBL" id="KON90464.1"/>
    </source>
</evidence>
<dbReference type="STRING" id="47500.AF333_28665"/>
<dbReference type="Pfam" id="PF13814">
    <property type="entry name" value="Replic_Relax"/>
    <property type="match status" value="1"/>
</dbReference>